<evidence type="ECO:0000256" key="1">
    <source>
        <dbReference type="ARBA" id="ARBA00000043"/>
    </source>
</evidence>
<dbReference type="PROSITE" id="PS00141">
    <property type="entry name" value="ASP_PROTEASE"/>
    <property type="match status" value="1"/>
</dbReference>
<evidence type="ECO:0000256" key="2">
    <source>
        <dbReference type="ARBA" id="ARBA00002983"/>
    </source>
</evidence>
<feature type="active site" evidence="17">
    <location>
        <position position="295"/>
    </location>
</feature>
<dbReference type="InterPro" id="IPR034164">
    <property type="entry name" value="Pepsin-like_dom"/>
</dbReference>
<evidence type="ECO:0000256" key="9">
    <source>
        <dbReference type="ARBA" id="ARBA00022670"/>
    </source>
</evidence>
<evidence type="ECO:0000313" key="22">
    <source>
        <dbReference type="Proteomes" id="UP001149074"/>
    </source>
</evidence>
<evidence type="ECO:0000313" key="21">
    <source>
        <dbReference type="EMBL" id="KAJ5099084.1"/>
    </source>
</evidence>
<keyword evidence="12 19" id="KW-0378">Hydrolase</keyword>
<reference evidence="21" key="2">
    <citation type="journal article" date="2023" name="IMA Fungus">
        <title>Comparative genomic study of the Penicillium genus elucidates a diverse pangenome and 15 lateral gene transfer events.</title>
        <authorList>
            <person name="Petersen C."/>
            <person name="Sorensen T."/>
            <person name="Nielsen M.R."/>
            <person name="Sondergaard T.E."/>
            <person name="Sorensen J.L."/>
            <person name="Fitzpatrick D.A."/>
            <person name="Frisvad J.C."/>
            <person name="Nielsen K.L."/>
        </authorList>
    </citation>
    <scope>NUCLEOTIDE SEQUENCE</scope>
    <source>
        <strain evidence="21">IBT 30761</strain>
    </source>
</reference>
<gene>
    <name evidence="21" type="ORF">N7532_006085</name>
</gene>
<dbReference type="InterPro" id="IPR001969">
    <property type="entry name" value="Aspartic_peptidase_AS"/>
</dbReference>
<keyword evidence="7" id="KW-1003">Cell membrane</keyword>
<evidence type="ECO:0000256" key="19">
    <source>
        <dbReference type="RuleBase" id="RU000454"/>
    </source>
</evidence>
<dbReference type="Proteomes" id="UP001149074">
    <property type="component" value="Unassembled WGS sequence"/>
</dbReference>
<comment type="caution">
    <text evidence="21">The sequence shown here is derived from an EMBL/GenBank/DDBJ whole genome shotgun (WGS) entry which is preliminary data.</text>
</comment>
<dbReference type="CDD" id="cd05471">
    <property type="entry name" value="pepsin_like"/>
    <property type="match status" value="1"/>
</dbReference>
<proteinExistence type="inferred from homology"/>
<keyword evidence="22" id="KW-1185">Reference proteome</keyword>
<comment type="subcellular location">
    <subcellularLocation>
        <location evidence="3">Cell membrane</location>
        <topology evidence="3">Lipid-anchor</topology>
        <topology evidence="3">GPI-anchor</topology>
    </subcellularLocation>
</comment>
<dbReference type="SUPFAM" id="SSF50630">
    <property type="entry name" value="Acid proteases"/>
    <property type="match status" value="1"/>
</dbReference>
<dbReference type="PANTHER" id="PTHR47966">
    <property type="entry name" value="BETA-SITE APP-CLEAVING ENZYME, ISOFORM A-RELATED"/>
    <property type="match status" value="1"/>
</dbReference>
<evidence type="ECO:0000256" key="5">
    <source>
        <dbReference type="ARBA" id="ARBA00011245"/>
    </source>
</evidence>
<keyword evidence="15" id="KW-0325">Glycoprotein</keyword>
<dbReference type="Pfam" id="PF00026">
    <property type="entry name" value="Asp"/>
    <property type="match status" value="1"/>
</dbReference>
<keyword evidence="16" id="KW-0449">Lipoprotein</keyword>
<evidence type="ECO:0000256" key="6">
    <source>
        <dbReference type="ARBA" id="ARBA00013206"/>
    </source>
</evidence>
<evidence type="ECO:0000256" key="8">
    <source>
        <dbReference type="ARBA" id="ARBA00022622"/>
    </source>
</evidence>
<keyword evidence="13" id="KW-0843">Virulence</keyword>
<dbReference type="Gene3D" id="2.40.70.10">
    <property type="entry name" value="Acid Proteases"/>
    <property type="match status" value="2"/>
</dbReference>
<dbReference type="GO" id="GO:0004190">
    <property type="term" value="F:aspartic-type endopeptidase activity"/>
    <property type="evidence" value="ECO:0007669"/>
    <property type="project" value="UniProtKB-KW"/>
</dbReference>
<dbReference type="RefSeq" id="XP_056474738.1">
    <property type="nucleotide sequence ID" value="XM_056618579.1"/>
</dbReference>
<dbReference type="PANTHER" id="PTHR47966:SF75">
    <property type="entry name" value="ENDOPEPTIDASE (CTSD), PUTATIVE (AFU_ORTHOLOGUE AFUA_4G07040)-RELATED"/>
    <property type="match status" value="1"/>
</dbReference>
<dbReference type="PROSITE" id="PS51767">
    <property type="entry name" value="PEPTIDASE_A1"/>
    <property type="match status" value="1"/>
</dbReference>
<evidence type="ECO:0000256" key="14">
    <source>
        <dbReference type="ARBA" id="ARBA00023136"/>
    </source>
</evidence>
<keyword evidence="10" id="KW-0732">Signal</keyword>
<feature type="domain" description="Peptidase A1" evidence="20">
    <location>
        <begin position="96"/>
        <end position="399"/>
    </location>
</feature>
<name>A0A9W9FF89_9EURO</name>
<evidence type="ECO:0000256" key="10">
    <source>
        <dbReference type="ARBA" id="ARBA00022729"/>
    </source>
</evidence>
<evidence type="ECO:0000256" key="7">
    <source>
        <dbReference type="ARBA" id="ARBA00022475"/>
    </source>
</evidence>
<evidence type="ECO:0000256" key="3">
    <source>
        <dbReference type="ARBA" id="ARBA00004609"/>
    </source>
</evidence>
<comment type="subunit">
    <text evidence="5">Monomer.</text>
</comment>
<dbReference type="InterPro" id="IPR021109">
    <property type="entry name" value="Peptidase_aspartic_dom_sf"/>
</dbReference>
<dbReference type="GO" id="GO:0098552">
    <property type="term" value="C:side of membrane"/>
    <property type="evidence" value="ECO:0007669"/>
    <property type="project" value="UniProtKB-KW"/>
</dbReference>
<reference evidence="21" key="1">
    <citation type="submission" date="2022-11" db="EMBL/GenBank/DDBJ databases">
        <authorList>
            <person name="Petersen C."/>
        </authorList>
    </citation>
    <scope>NUCLEOTIDE SEQUENCE</scope>
    <source>
        <strain evidence="21">IBT 30761</strain>
    </source>
</reference>
<dbReference type="GO" id="GO:0006508">
    <property type="term" value="P:proteolysis"/>
    <property type="evidence" value="ECO:0007669"/>
    <property type="project" value="UniProtKB-KW"/>
</dbReference>
<dbReference type="FunFam" id="2.40.70.10:FF:000085">
    <property type="entry name" value="Aspartic-type endopeptidase (CtsD), putative"/>
    <property type="match status" value="1"/>
</dbReference>
<keyword evidence="14" id="KW-0472">Membrane</keyword>
<feature type="active site" evidence="17">
    <location>
        <position position="114"/>
    </location>
</feature>
<organism evidence="21 22">
    <name type="scientific">Penicillium argentinense</name>
    <dbReference type="NCBI Taxonomy" id="1131581"/>
    <lineage>
        <taxon>Eukaryota</taxon>
        <taxon>Fungi</taxon>
        <taxon>Dikarya</taxon>
        <taxon>Ascomycota</taxon>
        <taxon>Pezizomycotina</taxon>
        <taxon>Eurotiomycetes</taxon>
        <taxon>Eurotiomycetidae</taxon>
        <taxon>Eurotiales</taxon>
        <taxon>Aspergillaceae</taxon>
        <taxon>Penicillium</taxon>
    </lineage>
</organism>
<dbReference type="GeneID" id="81357558"/>
<keyword evidence="11 19" id="KW-0064">Aspartyl protease</keyword>
<feature type="disulfide bond" evidence="18">
    <location>
        <begin position="127"/>
        <end position="132"/>
    </location>
</feature>
<accession>A0A9W9FF89</accession>
<dbReference type="EMBL" id="JAPQKI010000005">
    <property type="protein sequence ID" value="KAJ5099084.1"/>
    <property type="molecule type" value="Genomic_DNA"/>
</dbReference>
<keyword evidence="18" id="KW-1015">Disulfide bond</keyword>
<evidence type="ECO:0000256" key="15">
    <source>
        <dbReference type="ARBA" id="ARBA00023180"/>
    </source>
</evidence>
<protein>
    <recommendedName>
        <fullName evidence="6">penicillopepsin</fullName>
        <ecNumber evidence="6">3.4.23.20</ecNumber>
    </recommendedName>
</protein>
<evidence type="ECO:0000256" key="11">
    <source>
        <dbReference type="ARBA" id="ARBA00022750"/>
    </source>
</evidence>
<evidence type="ECO:0000256" key="18">
    <source>
        <dbReference type="PIRSR" id="PIRSR601461-2"/>
    </source>
</evidence>
<evidence type="ECO:0000259" key="20">
    <source>
        <dbReference type="PROSITE" id="PS51767"/>
    </source>
</evidence>
<dbReference type="AlphaFoldDB" id="A0A9W9FF89"/>
<dbReference type="OrthoDB" id="28208at2759"/>
<comment type="similarity">
    <text evidence="4 19">Belongs to the peptidase A1 family.</text>
</comment>
<dbReference type="InterPro" id="IPR033121">
    <property type="entry name" value="PEPTIDASE_A1"/>
</dbReference>
<keyword evidence="8" id="KW-0336">GPI-anchor</keyword>
<dbReference type="EC" id="3.4.23.20" evidence="6"/>
<comment type="function">
    <text evidence="2">Secreted aspartic endopeptidase that allows assimilation of proteinaceous substrates. The scissile peptide bond is attacked by a nucleophilic water molecule activated by two aspartic residues in the active site. Shows a broad primary substrate specificity. Favors hydrophobic residues at the P1 and P1' positions, but can also activate trypsinogen and hydrolyze the B chain of insulin between positions 'Gly-20' and 'Glu-21'.</text>
</comment>
<evidence type="ECO:0000256" key="4">
    <source>
        <dbReference type="ARBA" id="ARBA00007447"/>
    </source>
</evidence>
<dbReference type="FunFam" id="2.40.70.10:FF:000060">
    <property type="entry name" value="Aspartic-type endopeptidase ctsD"/>
    <property type="match status" value="1"/>
</dbReference>
<dbReference type="GO" id="GO:0005886">
    <property type="term" value="C:plasma membrane"/>
    <property type="evidence" value="ECO:0007669"/>
    <property type="project" value="UniProtKB-SubCell"/>
</dbReference>
<evidence type="ECO:0000256" key="13">
    <source>
        <dbReference type="ARBA" id="ARBA00023026"/>
    </source>
</evidence>
<sequence>MRLSPCLVVAGLSTSVHAFYPWELKIATGASISSRQTGFRRFMPWSLIPEESEEEETAPLTLDIKKFRRDYSIVESETPTLKNSAALDQDGKDFSYFSVVKVGSQQQEMWLALDTGSPSSWVFSSKCISDTCKSHHTFDSSTSDTYYSNSSTFSLGYGSGQIQGDLGQDTMSLADLDVTLSFGFATSATKAFNSYPIDGILGLGRSYTNGWEIPSFMDKVAEKGLISSNLVGFSLSRANDNNKDGEVNFGTVDTTKYDGDITYTTTNADTWTIPMDDAYVNGVPCNLIGKSAIIDTGTTYILIPPSDAATLFGLIPGSSQSGENYMIPCDSTATVEFEFSNVKYSIEPEDYIGSETDGGCISTIVGHQSSGPNTWLVGDVFLKNVYSVFDFDNGQIGFGTKASNSSSGNGTFTAPAVTAAGTIASAASTDAAAASAAENSATSTATSGPVATINSATRFSNGLALSLIMTFAAALIL</sequence>
<evidence type="ECO:0000256" key="17">
    <source>
        <dbReference type="PIRSR" id="PIRSR601461-1"/>
    </source>
</evidence>
<evidence type="ECO:0000256" key="12">
    <source>
        <dbReference type="ARBA" id="ARBA00022801"/>
    </source>
</evidence>
<dbReference type="InterPro" id="IPR001461">
    <property type="entry name" value="Aspartic_peptidase_A1"/>
</dbReference>
<comment type="catalytic activity">
    <reaction evidence="1">
        <text>Hydrolysis of proteins with broad specificity similar to that of pepsin A, preferring hydrophobic residues at P1 and P1', but also cleaving 20-Gly-|-Glu-21 in the B chain of insulin. Clots milk, and activates trypsinogen.</text>
        <dbReference type="EC" id="3.4.23.20"/>
    </reaction>
</comment>
<dbReference type="PRINTS" id="PR00792">
    <property type="entry name" value="PEPSIN"/>
</dbReference>
<keyword evidence="9 19" id="KW-0645">Protease</keyword>
<evidence type="ECO:0000256" key="16">
    <source>
        <dbReference type="ARBA" id="ARBA00023288"/>
    </source>
</evidence>